<protein>
    <submittedName>
        <fullName evidence="1">Unannotated protein</fullName>
    </submittedName>
</protein>
<evidence type="ECO:0000313" key="1">
    <source>
        <dbReference type="EMBL" id="CAB4822226.1"/>
    </source>
</evidence>
<name>A0A6J6ZQ70_9ZZZZ</name>
<dbReference type="EMBL" id="CAFAAV010000105">
    <property type="protein sequence ID" value="CAB4822226.1"/>
    <property type="molecule type" value="Genomic_DNA"/>
</dbReference>
<sequence length="71" mass="7253">MHVSAPVVLHEPMMLPAAMSSYTVAVYDLIALPPFEVGADHVTVALLSTLVCAATVNGAPGTVPGVAARRP</sequence>
<organism evidence="1">
    <name type="scientific">freshwater metagenome</name>
    <dbReference type="NCBI Taxonomy" id="449393"/>
    <lineage>
        <taxon>unclassified sequences</taxon>
        <taxon>metagenomes</taxon>
        <taxon>ecological metagenomes</taxon>
    </lineage>
</organism>
<dbReference type="AlphaFoldDB" id="A0A6J6ZQ70"/>
<proteinExistence type="predicted"/>
<gene>
    <name evidence="1" type="ORF">UFOPK3099_01454</name>
</gene>
<accession>A0A6J6ZQ70</accession>
<reference evidence="1" key="1">
    <citation type="submission" date="2020-05" db="EMBL/GenBank/DDBJ databases">
        <authorList>
            <person name="Chiriac C."/>
            <person name="Salcher M."/>
            <person name="Ghai R."/>
            <person name="Kavagutti S V."/>
        </authorList>
    </citation>
    <scope>NUCLEOTIDE SEQUENCE</scope>
</reference>